<dbReference type="AlphaFoldDB" id="A0A4R9BHC7"/>
<gene>
    <name evidence="3" type="ORF">E3T48_01610</name>
</gene>
<reference evidence="3 4" key="1">
    <citation type="submission" date="2019-03" db="EMBL/GenBank/DDBJ databases">
        <title>Genomics of glacier-inhabiting Cryobacterium strains.</title>
        <authorList>
            <person name="Liu Q."/>
            <person name="Xin Y.-H."/>
        </authorList>
    </citation>
    <scope>NUCLEOTIDE SEQUENCE [LARGE SCALE GENOMIC DNA]</scope>
    <source>
        <strain evidence="3 4">Hh4</strain>
    </source>
</reference>
<dbReference type="PANTHER" id="PTHR48090">
    <property type="entry name" value="UNDECAPRENYL-PHOSPHATE 4-DEOXY-4-FORMAMIDO-L-ARABINOSE TRANSFERASE-RELATED"/>
    <property type="match status" value="1"/>
</dbReference>
<dbReference type="Pfam" id="PF00535">
    <property type="entry name" value="Glycos_transf_2"/>
    <property type="match status" value="1"/>
</dbReference>
<evidence type="ECO:0000313" key="3">
    <source>
        <dbReference type="EMBL" id="TFD82674.1"/>
    </source>
</evidence>
<dbReference type="SUPFAM" id="SSF53448">
    <property type="entry name" value="Nucleotide-diphospho-sugar transferases"/>
    <property type="match status" value="1"/>
</dbReference>
<evidence type="ECO:0000256" key="1">
    <source>
        <dbReference type="ARBA" id="ARBA00006739"/>
    </source>
</evidence>
<dbReference type="CDD" id="cd04179">
    <property type="entry name" value="DPM_DPG-synthase_like"/>
    <property type="match status" value="1"/>
</dbReference>
<dbReference type="InterPro" id="IPR050256">
    <property type="entry name" value="Glycosyltransferase_2"/>
</dbReference>
<feature type="domain" description="Glycosyltransferase 2-like" evidence="2">
    <location>
        <begin position="8"/>
        <end position="163"/>
    </location>
</feature>
<comment type="caution">
    <text evidence="3">The sequence shown here is derived from an EMBL/GenBank/DDBJ whole genome shotgun (WGS) entry which is preliminary data.</text>
</comment>
<dbReference type="Proteomes" id="UP000298313">
    <property type="component" value="Unassembled WGS sequence"/>
</dbReference>
<dbReference type="EMBL" id="SOHH01000020">
    <property type="protein sequence ID" value="TFD82674.1"/>
    <property type="molecule type" value="Genomic_DNA"/>
</dbReference>
<keyword evidence="4" id="KW-1185">Reference proteome</keyword>
<comment type="similarity">
    <text evidence="1">Belongs to the glycosyltransferase 2 family.</text>
</comment>
<organism evidence="3 4">
    <name type="scientific">Cryobacterium fucosi</name>
    <dbReference type="NCBI Taxonomy" id="1259157"/>
    <lineage>
        <taxon>Bacteria</taxon>
        <taxon>Bacillati</taxon>
        <taxon>Actinomycetota</taxon>
        <taxon>Actinomycetes</taxon>
        <taxon>Micrococcales</taxon>
        <taxon>Microbacteriaceae</taxon>
        <taxon>Cryobacterium</taxon>
    </lineage>
</organism>
<dbReference type="Gene3D" id="3.90.550.10">
    <property type="entry name" value="Spore Coat Polysaccharide Biosynthesis Protein SpsA, Chain A"/>
    <property type="match status" value="1"/>
</dbReference>
<evidence type="ECO:0000259" key="2">
    <source>
        <dbReference type="Pfam" id="PF00535"/>
    </source>
</evidence>
<dbReference type="InterPro" id="IPR001173">
    <property type="entry name" value="Glyco_trans_2-like"/>
</dbReference>
<protein>
    <submittedName>
        <fullName evidence="3">Glycosyltransferase family 2 protein</fullName>
    </submittedName>
</protein>
<dbReference type="InterPro" id="IPR029044">
    <property type="entry name" value="Nucleotide-diphossugar_trans"/>
</dbReference>
<proteinExistence type="inferred from homology"/>
<dbReference type="GO" id="GO:0016740">
    <property type="term" value="F:transferase activity"/>
    <property type="evidence" value="ECO:0007669"/>
    <property type="project" value="UniProtKB-KW"/>
</dbReference>
<accession>A0A4R9BHC7</accession>
<dbReference type="OrthoDB" id="9810303at2"/>
<keyword evidence="3" id="KW-0808">Transferase</keyword>
<name>A0A4R9BHC7_9MICO</name>
<dbReference type="RefSeq" id="WP_134522138.1">
    <property type="nucleotide sequence ID" value="NZ_SOHH01000020.1"/>
</dbReference>
<evidence type="ECO:0000313" key="4">
    <source>
        <dbReference type="Proteomes" id="UP000298313"/>
    </source>
</evidence>
<dbReference type="PANTHER" id="PTHR48090:SF7">
    <property type="entry name" value="RFBJ PROTEIN"/>
    <property type="match status" value="1"/>
</dbReference>
<sequence>MSNLDTWLVVPLYNEATVIQQVIADAIQVFPKIVCVDDGSTDNSASLAESAGAYVVRHPINLGQGAALQTGFDYVLSDVATEYVVTFDSDGQHQVADASAMVARLRGEDVDVVLGSRFLDTRTNASRLKRAVLKLAVIFTNLTTGVRLSDAHNGLRAFRASALTSVRLRQNRMAHASELIAQIGRTKMRYVEEPVHIVYTDYSRSKGQSIWNSVNILVELILK</sequence>